<dbReference type="Proteomes" id="UP000670776">
    <property type="component" value="Unassembled WGS sequence"/>
</dbReference>
<evidence type="ECO:0000313" key="1">
    <source>
        <dbReference type="EMBL" id="MBP0902256.1"/>
    </source>
</evidence>
<evidence type="ECO:0000313" key="2">
    <source>
        <dbReference type="Proteomes" id="UP000670776"/>
    </source>
</evidence>
<sequence>MRKVINIDIPKPCSENWNNMTPNEKGRHCAACKKTVFDFTTKTDEQIIKTFEQNNNLCGRFKATQLQRDIVLSRKEKNNYVTYLASGFFAFMGLASPYIHAQGETKVVQTDSTKQNHIVGKIKPKPLVNENLISGIITDEDNTPLPGVNVLVKGTSDGIATDFDGKFSLKANKGDVLVMSYIGFKTKELKITEKENNIILVMDEAILDGMVVVGYGVVDESETKYVCSPEELERKKQNKFRRTNASEFYKKQYKAHRQKIRNGDIERSSFGKFFYKMASIFR</sequence>
<dbReference type="InterPro" id="IPR008969">
    <property type="entry name" value="CarboxyPept-like_regulatory"/>
</dbReference>
<name>A0ABS4BNT4_9FLAO</name>
<accession>A0ABS4BNT4</accession>
<protein>
    <submittedName>
        <fullName evidence="1">Carboxypeptidase-like regulatory domain-containing protein</fullName>
    </submittedName>
</protein>
<dbReference type="Gene3D" id="2.60.40.1120">
    <property type="entry name" value="Carboxypeptidase-like, regulatory domain"/>
    <property type="match status" value="1"/>
</dbReference>
<keyword evidence="2" id="KW-1185">Reference proteome</keyword>
<proteinExistence type="predicted"/>
<dbReference type="Pfam" id="PF13715">
    <property type="entry name" value="CarbopepD_reg_2"/>
    <property type="match status" value="1"/>
</dbReference>
<dbReference type="SUPFAM" id="SSF49464">
    <property type="entry name" value="Carboxypeptidase regulatory domain-like"/>
    <property type="match status" value="1"/>
</dbReference>
<comment type="caution">
    <text evidence="1">The sequence shown here is derived from an EMBL/GenBank/DDBJ whole genome shotgun (WGS) entry which is preliminary data.</text>
</comment>
<dbReference type="EMBL" id="JAGJCB010000001">
    <property type="protein sequence ID" value="MBP0902256.1"/>
    <property type="molecule type" value="Genomic_DNA"/>
</dbReference>
<organism evidence="1 2">
    <name type="scientific">Mariniflexile gromovii</name>
    <dbReference type="NCBI Taxonomy" id="362523"/>
    <lineage>
        <taxon>Bacteria</taxon>
        <taxon>Pseudomonadati</taxon>
        <taxon>Bacteroidota</taxon>
        <taxon>Flavobacteriia</taxon>
        <taxon>Flavobacteriales</taxon>
        <taxon>Flavobacteriaceae</taxon>
        <taxon>Mariniflexile</taxon>
    </lineage>
</organism>
<dbReference type="RefSeq" id="WP_209651534.1">
    <property type="nucleotide sequence ID" value="NZ_JAGJCB010000001.1"/>
</dbReference>
<gene>
    <name evidence="1" type="ORF">J8H85_00320</name>
</gene>
<reference evidence="1 2" key="1">
    <citation type="submission" date="2021-04" db="EMBL/GenBank/DDBJ databases">
        <title>Mariniflexile gromovii gen. nov., sp. nov., a gliding bacterium isolated from the sea urchin Strongylocentrotus intermedius.</title>
        <authorList>
            <person name="Ko S."/>
            <person name="Le V."/>
            <person name="Ahn C.-Y."/>
            <person name="Oh H.-M."/>
        </authorList>
    </citation>
    <scope>NUCLEOTIDE SEQUENCE [LARGE SCALE GENOMIC DNA]</scope>
    <source>
        <strain evidence="1 2">KCTC 12570</strain>
    </source>
</reference>